<sequence length="80" mass="8755">MGAGHIEVFGHGDPIGWVGGVSNCIHGHWRQQGQCEFVQLADSLELWAQAGRAALGIKVDHFAIIEKKFSLDGRQLAFLK</sequence>
<proteinExistence type="predicted"/>
<dbReference type="HOGENOM" id="CLU_2685043_0_0_6"/>
<evidence type="ECO:0000313" key="1">
    <source>
        <dbReference type="EMBL" id="AAY93389.1"/>
    </source>
</evidence>
<dbReference type="EMBL" id="CP000076">
    <property type="protein sequence ID" value="AAY93389.1"/>
    <property type="molecule type" value="Genomic_DNA"/>
</dbReference>
<dbReference type="STRING" id="220664.PFL_4128"/>
<organism evidence="1 2">
    <name type="scientific">Pseudomonas fluorescens (strain ATCC BAA-477 / NRRL B-23932 / Pf-5)</name>
    <dbReference type="NCBI Taxonomy" id="220664"/>
    <lineage>
        <taxon>Bacteria</taxon>
        <taxon>Pseudomonadati</taxon>
        <taxon>Pseudomonadota</taxon>
        <taxon>Gammaproteobacteria</taxon>
        <taxon>Pseudomonadales</taxon>
        <taxon>Pseudomonadaceae</taxon>
        <taxon>Pseudomonas</taxon>
    </lineage>
</organism>
<dbReference type="KEGG" id="pfl:PFL_4128"/>
<gene>
    <name evidence="1" type="ordered locus">PFL_4128</name>
</gene>
<name>Q4K958_PSEF5</name>
<reference evidence="1 2" key="1">
    <citation type="journal article" date="2005" name="Nat. Biotechnol.">
        <title>Complete genome sequence of the plant commensal Pseudomonas fluorescens Pf-5.</title>
        <authorList>
            <person name="Paulsen I.T."/>
            <person name="Press C.M."/>
            <person name="Ravel J."/>
            <person name="Kobayashi D.Y."/>
            <person name="Myers G.S."/>
            <person name="Mavrodi D.V."/>
            <person name="DeBoy R.T."/>
            <person name="Seshadri R."/>
            <person name="Ren Q."/>
            <person name="Madupu R."/>
            <person name="Dodson R.J."/>
            <person name="Durkin A.S."/>
            <person name="Brinkac L.M."/>
            <person name="Daugherty S.C."/>
            <person name="Sullivan S.A."/>
            <person name="Rosovitz M.J."/>
            <person name="Gwinn M.L."/>
            <person name="Zhou L."/>
            <person name="Schneider D.J."/>
            <person name="Cartinhour S.W."/>
            <person name="Nelson W.C."/>
            <person name="Weidman J."/>
            <person name="Watkins K."/>
            <person name="Tran K."/>
            <person name="Khouri H."/>
            <person name="Pierson E.A."/>
            <person name="Pierson L.S.III."/>
            <person name="Thomashow L.S."/>
            <person name="Loper J.E."/>
        </authorList>
    </citation>
    <scope>NUCLEOTIDE SEQUENCE [LARGE SCALE GENOMIC DNA]</scope>
    <source>
        <strain evidence="2">ATCC BAA-477 / NRRL B-23932 / Pf-5</strain>
    </source>
</reference>
<protein>
    <submittedName>
        <fullName evidence="1">Uncharacterized protein</fullName>
    </submittedName>
</protein>
<dbReference type="Proteomes" id="UP000008540">
    <property type="component" value="Chromosome"/>
</dbReference>
<dbReference type="AlphaFoldDB" id="Q4K958"/>
<accession>Q4K958</accession>
<evidence type="ECO:0000313" key="2">
    <source>
        <dbReference type="Proteomes" id="UP000008540"/>
    </source>
</evidence>